<keyword evidence="1" id="KW-0472">Membrane</keyword>
<organism evidence="2">
    <name type="scientific">marine sediment metagenome</name>
    <dbReference type="NCBI Taxonomy" id="412755"/>
    <lineage>
        <taxon>unclassified sequences</taxon>
        <taxon>metagenomes</taxon>
        <taxon>ecological metagenomes</taxon>
    </lineage>
</organism>
<protein>
    <submittedName>
        <fullName evidence="2">Uncharacterized protein</fullName>
    </submittedName>
</protein>
<sequence>MNEYMTRHAEHSDDECCIVCVPIHRMNRDMVSEEPNRWRCDYDDHFPKWVVLFLYFLGVFMGWLVL</sequence>
<comment type="caution">
    <text evidence="2">The sequence shown here is derived from an EMBL/GenBank/DDBJ whole genome shotgun (WGS) entry which is preliminary data.</text>
</comment>
<accession>A0A0F9D787</accession>
<evidence type="ECO:0000313" key="2">
    <source>
        <dbReference type="EMBL" id="KKL07958.1"/>
    </source>
</evidence>
<dbReference type="EMBL" id="LAZR01043078">
    <property type="protein sequence ID" value="KKL07958.1"/>
    <property type="molecule type" value="Genomic_DNA"/>
</dbReference>
<keyword evidence="1" id="KW-1133">Transmembrane helix</keyword>
<name>A0A0F9D787_9ZZZZ</name>
<reference evidence="2" key="1">
    <citation type="journal article" date="2015" name="Nature">
        <title>Complex archaea that bridge the gap between prokaryotes and eukaryotes.</title>
        <authorList>
            <person name="Spang A."/>
            <person name="Saw J.H."/>
            <person name="Jorgensen S.L."/>
            <person name="Zaremba-Niedzwiedzka K."/>
            <person name="Martijn J."/>
            <person name="Lind A.E."/>
            <person name="van Eijk R."/>
            <person name="Schleper C."/>
            <person name="Guy L."/>
            <person name="Ettema T.J."/>
        </authorList>
    </citation>
    <scope>NUCLEOTIDE SEQUENCE</scope>
</reference>
<feature type="transmembrane region" description="Helical" evidence="1">
    <location>
        <begin position="46"/>
        <end position="65"/>
    </location>
</feature>
<proteinExistence type="predicted"/>
<gene>
    <name evidence="2" type="ORF">LCGC14_2580770</name>
</gene>
<evidence type="ECO:0000256" key="1">
    <source>
        <dbReference type="SAM" id="Phobius"/>
    </source>
</evidence>
<keyword evidence="1" id="KW-0812">Transmembrane</keyword>
<dbReference type="AlphaFoldDB" id="A0A0F9D787"/>